<evidence type="ECO:0000313" key="20">
    <source>
        <dbReference type="Proteomes" id="UP000694865"/>
    </source>
</evidence>
<keyword evidence="7 19" id="KW-0812">Transmembrane</keyword>
<keyword evidence="11 19" id="KW-0472">Membrane</keyword>
<evidence type="ECO:0000313" key="21">
    <source>
        <dbReference type="RefSeq" id="XP_006815105.1"/>
    </source>
</evidence>
<keyword evidence="9 19" id="KW-1133">Transmembrane helix</keyword>
<reference evidence="21" key="1">
    <citation type="submission" date="2025-08" db="UniProtKB">
        <authorList>
            <consortium name="RefSeq"/>
        </authorList>
    </citation>
    <scope>IDENTIFICATION</scope>
    <source>
        <tissue evidence="21">Testes</tissue>
    </source>
</reference>
<dbReference type="PANTHER" id="PTHR13906">
    <property type="entry name" value="PORCUPINE"/>
    <property type="match status" value="1"/>
</dbReference>
<evidence type="ECO:0000256" key="19">
    <source>
        <dbReference type="SAM" id="Phobius"/>
    </source>
</evidence>
<feature type="transmembrane region" description="Helical" evidence="19">
    <location>
        <begin position="266"/>
        <end position="287"/>
    </location>
</feature>
<evidence type="ECO:0000256" key="18">
    <source>
        <dbReference type="ARBA" id="ARBA00039721"/>
    </source>
</evidence>
<feature type="transmembrane region" description="Helical" evidence="19">
    <location>
        <begin position="53"/>
        <end position="70"/>
    </location>
</feature>
<feature type="transmembrane region" description="Helical" evidence="19">
    <location>
        <begin position="82"/>
        <end position="104"/>
    </location>
</feature>
<dbReference type="PANTHER" id="PTHR13906:SF14">
    <property type="entry name" value="LYSOPHOSPHOLIPID ACYLTRANSFERASE 5"/>
    <property type="match status" value="1"/>
</dbReference>
<comment type="similarity">
    <text evidence="4">Belongs to the membrane-bound acyltransferase family.</text>
</comment>
<evidence type="ECO:0000256" key="11">
    <source>
        <dbReference type="ARBA" id="ARBA00023136"/>
    </source>
</evidence>
<evidence type="ECO:0000256" key="6">
    <source>
        <dbReference type="ARBA" id="ARBA00022679"/>
    </source>
</evidence>
<proteinExistence type="inferred from homology"/>
<dbReference type="EC" id="2.3.1.23" evidence="16"/>
<dbReference type="GeneID" id="102809751"/>
<sequence>MAELIAFCNNTIANLSDLLSLPEPALRFLIAVLAGFPLAFFQRSFLHGKSATLHHAYFVICGLMLSYFNYGAESLHSASSVFINYLLIYFAGGTDISIIISFIFNMGYLVTGYIYTATDTYDITWTMPHCILTLRLIGLNFDVYDGSRPPEEISNDQKMTMLVKKPSLLEIAGYTYYFGGFFSGPQFPMRRYFDMCNGVLTDGAKGERPNCVAAAMKKLALGTVLSILNTVIVPWIPESYFLTNDFAELEFYKRLLVLAAWSNMTLFKYMLIWCFAEGTCILSGLAYNGRDKDGNALWDACENIKMFRFLFNPSFRSIVKTFNTNTNQWVLRYVYKRLKFLGNRKISQACTLFFLALWHGLSSGYYMTFMMEFVITNVEDKMVEVANKTGLIKLMDNPITKVPTYLVCKLWQLTFMGYPLLAFNLLTWRRQVQAYSAVYWCGHIFYMVLFPALYIFVLNPLLTKPKPKSDVGTKPKAE</sequence>
<feature type="transmembrane region" description="Helical" evidence="19">
    <location>
        <begin position="438"/>
        <end position="457"/>
    </location>
</feature>
<keyword evidence="12" id="KW-0594">Phospholipid biosynthesis</keyword>
<keyword evidence="14" id="KW-0012">Acyltransferase</keyword>
<comment type="pathway">
    <text evidence="15">Phospholipid metabolism.</text>
</comment>
<evidence type="ECO:0000256" key="3">
    <source>
        <dbReference type="ARBA" id="ARBA00005074"/>
    </source>
</evidence>
<evidence type="ECO:0000256" key="4">
    <source>
        <dbReference type="ARBA" id="ARBA00010323"/>
    </source>
</evidence>
<evidence type="ECO:0000256" key="9">
    <source>
        <dbReference type="ARBA" id="ARBA00022989"/>
    </source>
</evidence>
<accession>A0ABM0M514</accession>
<keyword evidence="13" id="KW-1208">Phospholipid metabolism</keyword>
<evidence type="ECO:0000256" key="13">
    <source>
        <dbReference type="ARBA" id="ARBA00023264"/>
    </source>
</evidence>
<evidence type="ECO:0000256" key="17">
    <source>
        <dbReference type="ARBA" id="ARBA00038923"/>
    </source>
</evidence>
<feature type="transmembrane region" description="Helical" evidence="19">
    <location>
        <begin position="346"/>
        <end position="367"/>
    </location>
</feature>
<organism evidence="20 21">
    <name type="scientific">Saccoglossus kowalevskii</name>
    <name type="common">Acorn worm</name>
    <dbReference type="NCBI Taxonomy" id="10224"/>
    <lineage>
        <taxon>Eukaryota</taxon>
        <taxon>Metazoa</taxon>
        <taxon>Hemichordata</taxon>
        <taxon>Enteropneusta</taxon>
        <taxon>Harrimaniidae</taxon>
        <taxon>Saccoglossus</taxon>
    </lineage>
</organism>
<evidence type="ECO:0000256" key="5">
    <source>
        <dbReference type="ARBA" id="ARBA00022516"/>
    </source>
</evidence>
<dbReference type="EC" id="2.3.1.n6" evidence="17"/>
<dbReference type="Pfam" id="PF03062">
    <property type="entry name" value="MBOAT"/>
    <property type="match status" value="1"/>
</dbReference>
<keyword evidence="8" id="KW-0256">Endoplasmic reticulum</keyword>
<evidence type="ECO:0000256" key="8">
    <source>
        <dbReference type="ARBA" id="ARBA00022824"/>
    </source>
</evidence>
<feature type="transmembrane region" description="Helical" evidence="19">
    <location>
        <begin position="219"/>
        <end position="236"/>
    </location>
</feature>
<evidence type="ECO:0000256" key="15">
    <source>
        <dbReference type="ARBA" id="ARBA00025707"/>
    </source>
</evidence>
<evidence type="ECO:0000256" key="14">
    <source>
        <dbReference type="ARBA" id="ARBA00023315"/>
    </source>
</evidence>
<evidence type="ECO:0000256" key="1">
    <source>
        <dbReference type="ARBA" id="ARBA00004141"/>
    </source>
</evidence>
<comment type="pathway">
    <text evidence="3">Lipid metabolism; phospholipid metabolism.</text>
</comment>
<dbReference type="RefSeq" id="XP_006815105.1">
    <property type="nucleotide sequence ID" value="XM_006815042.1"/>
</dbReference>
<dbReference type="Proteomes" id="UP000694865">
    <property type="component" value="Unplaced"/>
</dbReference>
<comment type="subcellular location">
    <subcellularLocation>
        <location evidence="2">Endoplasmic reticulum</location>
    </subcellularLocation>
    <subcellularLocation>
        <location evidence="1">Membrane</location>
        <topology evidence="1">Multi-pass membrane protein</topology>
    </subcellularLocation>
</comment>
<dbReference type="InterPro" id="IPR049941">
    <property type="entry name" value="LPLAT_7/PORCN-like"/>
</dbReference>
<name>A0ABM0M514_SACKO</name>
<feature type="transmembrane region" description="Helical" evidence="19">
    <location>
        <begin position="24"/>
        <end position="41"/>
    </location>
</feature>
<keyword evidence="20" id="KW-1185">Reference proteome</keyword>
<keyword evidence="5" id="KW-0444">Lipid biosynthesis</keyword>
<evidence type="ECO:0000256" key="2">
    <source>
        <dbReference type="ARBA" id="ARBA00004240"/>
    </source>
</evidence>
<gene>
    <name evidence="21" type="primary">LOC102809751</name>
</gene>
<evidence type="ECO:0000256" key="16">
    <source>
        <dbReference type="ARBA" id="ARBA00026120"/>
    </source>
</evidence>
<evidence type="ECO:0000256" key="12">
    <source>
        <dbReference type="ARBA" id="ARBA00023209"/>
    </source>
</evidence>
<keyword evidence="10" id="KW-0443">Lipid metabolism</keyword>
<dbReference type="InterPro" id="IPR004299">
    <property type="entry name" value="MBOAT_fam"/>
</dbReference>
<evidence type="ECO:0000256" key="10">
    <source>
        <dbReference type="ARBA" id="ARBA00023098"/>
    </source>
</evidence>
<protein>
    <recommendedName>
        <fullName evidence="18">Lysophospholipid acyltransferase 5</fullName>
        <ecNumber evidence="16">2.3.1.23</ecNumber>
        <ecNumber evidence="17">2.3.1.n6</ecNumber>
    </recommendedName>
</protein>
<evidence type="ECO:0000256" key="7">
    <source>
        <dbReference type="ARBA" id="ARBA00022692"/>
    </source>
</evidence>
<keyword evidence="6" id="KW-0808">Transferase</keyword>
<feature type="transmembrane region" description="Helical" evidence="19">
    <location>
        <begin position="404"/>
        <end position="426"/>
    </location>
</feature>